<dbReference type="OrthoDB" id="9939211at2"/>
<dbReference type="AlphaFoldDB" id="A0A502BR84"/>
<name>A0A502BR84_9HYPH</name>
<gene>
    <name evidence="1" type="ORF">FHY56_04315</name>
</gene>
<accession>A0A502BR84</accession>
<evidence type="ECO:0000313" key="2">
    <source>
        <dbReference type="Proteomes" id="UP000315388"/>
    </source>
</evidence>
<keyword evidence="2" id="KW-1185">Reference proteome</keyword>
<dbReference type="EMBL" id="VEWJ01000002">
    <property type="protein sequence ID" value="TPF76724.1"/>
    <property type="molecule type" value="Genomic_DNA"/>
</dbReference>
<proteinExistence type="predicted"/>
<organism evidence="1 2">
    <name type="scientific">Brucella gallinifaecis</name>
    <dbReference type="NCBI Taxonomy" id="215590"/>
    <lineage>
        <taxon>Bacteria</taxon>
        <taxon>Pseudomonadati</taxon>
        <taxon>Pseudomonadota</taxon>
        <taxon>Alphaproteobacteria</taxon>
        <taxon>Hyphomicrobiales</taxon>
        <taxon>Brucellaceae</taxon>
        <taxon>Brucella/Ochrobactrum group</taxon>
        <taxon>Brucella</taxon>
    </lineage>
</organism>
<comment type="caution">
    <text evidence="1">The sequence shown here is derived from an EMBL/GenBank/DDBJ whole genome shotgun (WGS) entry which is preliminary data.</text>
</comment>
<sequence>MAGVKPSEAQIVVKHHEDGRMLVFINGQIIPGLECAQITQDCGRAALLSLSFNGRGFRLDTSPLTVNEWRETRKGETA</sequence>
<protein>
    <submittedName>
        <fullName evidence="1">Uncharacterized protein</fullName>
    </submittedName>
</protein>
<dbReference type="Proteomes" id="UP000315388">
    <property type="component" value="Unassembled WGS sequence"/>
</dbReference>
<reference evidence="1 2" key="1">
    <citation type="journal article" date="2003" name="Int. J. Syst. Evol. Microbiol.">
        <title>Towards a standardized format for the description of a novel species (of an established genus): Ochrobactrum gallinifaecis sp. nov.</title>
        <authorList>
            <person name="Kampfer P."/>
            <person name="Buczolits S."/>
            <person name="Albrecht A."/>
            <person name="Busse H.J."/>
            <person name="Stackebrandt E."/>
        </authorList>
    </citation>
    <scope>NUCLEOTIDE SEQUENCE [LARGE SCALE GENOMIC DNA]</scope>
    <source>
        <strain evidence="1 2">ISO 196</strain>
    </source>
</reference>
<dbReference type="RefSeq" id="WP_140903936.1">
    <property type="nucleotide sequence ID" value="NZ_JBHTMD010000020.1"/>
</dbReference>
<evidence type="ECO:0000313" key="1">
    <source>
        <dbReference type="EMBL" id="TPF76724.1"/>
    </source>
</evidence>